<keyword evidence="4" id="KW-1185">Reference proteome</keyword>
<dbReference type="Proteomes" id="UP001528912">
    <property type="component" value="Unassembled WGS sequence"/>
</dbReference>
<feature type="domain" description="Luciferase-like" evidence="2">
    <location>
        <begin position="18"/>
        <end position="225"/>
    </location>
</feature>
<evidence type="ECO:0000313" key="3">
    <source>
        <dbReference type="EMBL" id="MDF8263678.1"/>
    </source>
</evidence>
<evidence type="ECO:0000313" key="4">
    <source>
        <dbReference type="Proteomes" id="UP001528912"/>
    </source>
</evidence>
<dbReference type="Gene3D" id="3.20.20.30">
    <property type="entry name" value="Luciferase-like domain"/>
    <property type="match status" value="1"/>
</dbReference>
<dbReference type="InterPro" id="IPR036661">
    <property type="entry name" value="Luciferase-like_sf"/>
</dbReference>
<dbReference type="InterPro" id="IPR050564">
    <property type="entry name" value="F420-G6PD/mer"/>
</dbReference>
<dbReference type="PANTHER" id="PTHR43244:SF1">
    <property type="entry name" value="5,10-METHYLENETETRAHYDROMETHANOPTERIN REDUCTASE"/>
    <property type="match status" value="1"/>
</dbReference>
<dbReference type="EMBL" id="JAROAV010000020">
    <property type="protein sequence ID" value="MDF8263678.1"/>
    <property type="molecule type" value="Genomic_DNA"/>
</dbReference>
<reference evidence="3 4" key="1">
    <citation type="submission" date="2023-03" db="EMBL/GenBank/DDBJ databases">
        <title>YIM 133296 draft genome.</title>
        <authorList>
            <person name="Xiong L."/>
        </authorList>
    </citation>
    <scope>NUCLEOTIDE SEQUENCE [LARGE SCALE GENOMIC DNA]</scope>
    <source>
        <strain evidence="3 4">YIM 133296</strain>
    </source>
</reference>
<dbReference type="Pfam" id="PF00296">
    <property type="entry name" value="Bac_luciferase"/>
    <property type="match status" value="1"/>
</dbReference>
<dbReference type="CDD" id="cd01097">
    <property type="entry name" value="Tetrahydromethanopterin_reductase"/>
    <property type="match status" value="1"/>
</dbReference>
<evidence type="ECO:0000256" key="1">
    <source>
        <dbReference type="ARBA" id="ARBA00023002"/>
    </source>
</evidence>
<comment type="caution">
    <text evidence="3">The sequence shown here is derived from an EMBL/GenBank/DDBJ whole genome shotgun (WGS) entry which is preliminary data.</text>
</comment>
<gene>
    <name evidence="3" type="ORF">P4R38_05410</name>
</gene>
<keyword evidence="1" id="KW-0560">Oxidoreductase</keyword>
<dbReference type="InterPro" id="IPR011251">
    <property type="entry name" value="Luciferase-like_dom"/>
</dbReference>
<dbReference type="RefSeq" id="WP_277191346.1">
    <property type="nucleotide sequence ID" value="NZ_JAROAV010000020.1"/>
</dbReference>
<dbReference type="PANTHER" id="PTHR43244">
    <property type="match status" value="1"/>
</dbReference>
<proteinExistence type="predicted"/>
<name>A0ABT6C4C9_9MICO</name>
<evidence type="ECO:0000259" key="2">
    <source>
        <dbReference type="Pfam" id="PF00296"/>
    </source>
</evidence>
<organism evidence="3 4">
    <name type="scientific">Luteipulveratus flavus</name>
    <dbReference type="NCBI Taxonomy" id="3031728"/>
    <lineage>
        <taxon>Bacteria</taxon>
        <taxon>Bacillati</taxon>
        <taxon>Actinomycetota</taxon>
        <taxon>Actinomycetes</taxon>
        <taxon>Micrococcales</taxon>
        <taxon>Dermacoccaceae</taxon>
        <taxon>Luteipulveratus</taxon>
    </lineage>
</organism>
<dbReference type="SUPFAM" id="SSF51679">
    <property type="entry name" value="Bacterial luciferase-like"/>
    <property type="match status" value="1"/>
</dbReference>
<accession>A0ABT6C4C9</accession>
<protein>
    <submittedName>
        <fullName evidence="3">LLM class flavin-dependent oxidoreductase</fullName>
    </submittedName>
</protein>
<sequence length="294" mass="31383">MADYGHDLRFGIFPSPAAANLPRTLDLAALADREGLDLVAVQDHPYLAAHADTWTTLCAIAARTGQIHVAPDVVSLPLRPPVVLAKAAATLDLISDGRVELGLGTGAYWDGIVKAGGERRTPKEAVDALVEAVEIIRGVWSGERITVEGEHYRVPGLHGGPMPAHPIPVAIGSYGPRMLGVTGRLADAWLPTSGYADPSVLADMNARIDDAAQDAGRDPGDIVRWYNLMGEFGTSPEPFKGTPQDWVEQLAELAIEDGMSTFVLGLDDPDDVRRLAREVAPGVRDLVAQERASH</sequence>